<dbReference type="Proteomes" id="UP000585614">
    <property type="component" value="Unassembled WGS sequence"/>
</dbReference>
<dbReference type="EMBL" id="JACAGC010000006">
    <property type="protein sequence ID" value="KAF6361230.1"/>
    <property type="molecule type" value="Genomic_DNA"/>
</dbReference>
<evidence type="ECO:0000313" key="2">
    <source>
        <dbReference type="EMBL" id="KAF6361230.1"/>
    </source>
</evidence>
<dbReference type="GO" id="GO:0036126">
    <property type="term" value="C:sperm flagellum"/>
    <property type="evidence" value="ECO:0007669"/>
    <property type="project" value="TreeGrafter"/>
</dbReference>
<proteinExistence type="predicted"/>
<keyword evidence="2" id="KW-0969">Cilium</keyword>
<dbReference type="PANTHER" id="PTHR46127:SF1">
    <property type="entry name" value="CILIA- AND FLAGELLA-ASSOCIATED PROTEIN 65"/>
    <property type="match status" value="1"/>
</dbReference>
<accession>A0A7J7YIA2</accession>
<protein>
    <submittedName>
        <fullName evidence="2">Cilia and flagella associated protein 65</fullName>
    </submittedName>
</protein>
<keyword evidence="2" id="KW-0966">Cell projection</keyword>
<feature type="compositionally biased region" description="Low complexity" evidence="1">
    <location>
        <begin position="1"/>
        <end position="23"/>
    </location>
</feature>
<organism evidence="2 3">
    <name type="scientific">Rhinolophus ferrumequinum</name>
    <name type="common">Greater horseshoe bat</name>
    <dbReference type="NCBI Taxonomy" id="59479"/>
    <lineage>
        <taxon>Eukaryota</taxon>
        <taxon>Metazoa</taxon>
        <taxon>Chordata</taxon>
        <taxon>Craniata</taxon>
        <taxon>Vertebrata</taxon>
        <taxon>Euteleostomi</taxon>
        <taxon>Mammalia</taxon>
        <taxon>Eutheria</taxon>
        <taxon>Laurasiatheria</taxon>
        <taxon>Chiroptera</taxon>
        <taxon>Yinpterochiroptera</taxon>
        <taxon>Rhinolophoidea</taxon>
        <taxon>Rhinolophidae</taxon>
        <taxon>Rhinolophinae</taxon>
        <taxon>Rhinolophus</taxon>
    </lineage>
</organism>
<dbReference type="GO" id="GO:0005737">
    <property type="term" value="C:cytoplasm"/>
    <property type="evidence" value="ECO:0007669"/>
    <property type="project" value="TreeGrafter"/>
</dbReference>
<name>A0A7J7YIA2_RHIFE</name>
<gene>
    <name evidence="2" type="ORF">mRhiFer1_002754</name>
</gene>
<dbReference type="PANTHER" id="PTHR46127">
    <property type="entry name" value="CILIA- AND FLAGELLA-ASSOCIATED PROTEIN 65"/>
    <property type="match status" value="1"/>
</dbReference>
<dbReference type="InterPro" id="IPR052614">
    <property type="entry name" value="CFAP65"/>
</dbReference>
<feature type="region of interest" description="Disordered" evidence="1">
    <location>
        <begin position="1"/>
        <end position="30"/>
    </location>
</feature>
<evidence type="ECO:0000256" key="1">
    <source>
        <dbReference type="SAM" id="MobiDB-lite"/>
    </source>
</evidence>
<keyword evidence="2" id="KW-0282">Flagellum</keyword>
<evidence type="ECO:0000313" key="3">
    <source>
        <dbReference type="Proteomes" id="UP000585614"/>
    </source>
</evidence>
<dbReference type="AlphaFoldDB" id="A0A7J7YIA2"/>
<comment type="caution">
    <text evidence="2">The sequence shown here is derived from an EMBL/GenBank/DDBJ whole genome shotgun (WGS) entry which is preliminary data.</text>
</comment>
<reference evidence="2 3" key="1">
    <citation type="journal article" date="2020" name="Nature">
        <title>Six reference-quality genomes reveal evolution of bat adaptations.</title>
        <authorList>
            <person name="Jebb D."/>
            <person name="Huang Z."/>
            <person name="Pippel M."/>
            <person name="Hughes G.M."/>
            <person name="Lavrichenko K."/>
            <person name="Devanna P."/>
            <person name="Winkler S."/>
            <person name="Jermiin L.S."/>
            <person name="Skirmuntt E.C."/>
            <person name="Katzourakis A."/>
            <person name="Burkitt-Gray L."/>
            <person name="Ray D.A."/>
            <person name="Sullivan K.A.M."/>
            <person name="Roscito J.G."/>
            <person name="Kirilenko B.M."/>
            <person name="Davalos L.M."/>
            <person name="Corthals A.P."/>
            <person name="Power M.L."/>
            <person name="Jones G."/>
            <person name="Ransome R.D."/>
            <person name="Dechmann D.K.N."/>
            <person name="Locatelli A.G."/>
            <person name="Puechmaille S.J."/>
            <person name="Fedrigo O."/>
            <person name="Jarvis E.D."/>
            <person name="Hiller M."/>
            <person name="Vernes S.C."/>
            <person name="Myers E.W."/>
            <person name="Teeling E.C."/>
        </authorList>
    </citation>
    <scope>NUCLEOTIDE SEQUENCE [LARGE SCALE GENOMIC DNA]</scope>
    <source>
        <strain evidence="2">MRhiFer1</strain>
        <tissue evidence="2">Lung</tissue>
    </source>
</reference>
<dbReference type="GO" id="GO:0007288">
    <property type="term" value="P:sperm axoneme assembly"/>
    <property type="evidence" value="ECO:0007669"/>
    <property type="project" value="TreeGrafter"/>
</dbReference>
<sequence length="127" mass="14200">MAVSTITGSSAVTSVSSSSSASAPPIHSIDTPMCFPKKQGKVKKRVVWGIEVAEELQWKGWQLGQEITKNLVLKNLSFKIQKMKYRYKCEGSETPSLSPKACTLKKKKKEKPLKCHKIRRVYKTCAV</sequence>